<proteinExistence type="predicted"/>
<name>A0A6G8L0B6_9MICO</name>
<dbReference type="KEGG" id="blut:EW640_14095"/>
<protein>
    <submittedName>
        <fullName evidence="3">Uncharacterized protein</fullName>
    </submittedName>
</protein>
<evidence type="ECO:0000313" key="3">
    <source>
        <dbReference type="EMBL" id="QIN30265.1"/>
    </source>
</evidence>
<evidence type="ECO:0000256" key="1">
    <source>
        <dbReference type="SAM" id="MobiDB-lite"/>
    </source>
</evidence>
<dbReference type="EMBL" id="CP035810">
    <property type="protein sequence ID" value="QIN30265.1"/>
    <property type="molecule type" value="Genomic_DNA"/>
</dbReference>
<feature type="compositionally biased region" description="Low complexity" evidence="1">
    <location>
        <begin position="146"/>
        <end position="158"/>
    </location>
</feature>
<feature type="transmembrane region" description="Helical" evidence="2">
    <location>
        <begin position="108"/>
        <end position="127"/>
    </location>
</feature>
<keyword evidence="2" id="KW-0812">Transmembrane</keyword>
<keyword evidence="2" id="KW-0472">Membrane</keyword>
<accession>A0A6G8L0B6</accession>
<keyword evidence="2" id="KW-1133">Transmembrane helix</keyword>
<feature type="transmembrane region" description="Helical" evidence="2">
    <location>
        <begin position="38"/>
        <end position="57"/>
    </location>
</feature>
<feature type="region of interest" description="Disordered" evidence="1">
    <location>
        <begin position="138"/>
        <end position="158"/>
    </location>
</feature>
<evidence type="ECO:0000313" key="4">
    <source>
        <dbReference type="Proteomes" id="UP000501518"/>
    </source>
</evidence>
<evidence type="ECO:0000256" key="2">
    <source>
        <dbReference type="SAM" id="Phobius"/>
    </source>
</evidence>
<gene>
    <name evidence="3" type="ORF">EW640_14095</name>
</gene>
<reference evidence="3 4" key="1">
    <citation type="submission" date="2019-02" db="EMBL/GenBank/DDBJ databases">
        <title>Complete Genome Sequence and Methylome Analysis of Brevibacterium luteolum NEB1784.</title>
        <authorList>
            <person name="Fomenkov A."/>
            <person name="Roberts R.J."/>
        </authorList>
    </citation>
    <scope>NUCLEOTIDE SEQUENCE [LARGE SCALE GENOMIC DNA]</scope>
    <source>
        <strain evidence="3 4">NEB1784</strain>
    </source>
</reference>
<sequence length="158" mass="16983">MTASPLSVAAPSRLFWLTILLAACGEFYTLGSSGLQHLGVFALTVLIAFVIPAAALWRRAHSGFRPVGYDPAQPATLQRARNIGFAGPIAVFFYFAYLAKAAQQIETALLYGACTILIAVSQQWLYYRLRRIERITRGDAPDDDTTTAGSGAPSASAL</sequence>
<dbReference type="Proteomes" id="UP000501518">
    <property type="component" value="Chromosome"/>
</dbReference>
<dbReference type="AlphaFoldDB" id="A0A6G8L0B6"/>
<organism evidence="3 4">
    <name type="scientific">Brevibacterium luteolum</name>
    <dbReference type="NCBI Taxonomy" id="199591"/>
    <lineage>
        <taxon>Bacteria</taxon>
        <taxon>Bacillati</taxon>
        <taxon>Actinomycetota</taxon>
        <taxon>Actinomycetes</taxon>
        <taxon>Micrococcales</taxon>
        <taxon>Brevibacteriaceae</taxon>
        <taxon>Brevibacterium</taxon>
    </lineage>
</organism>
<feature type="transmembrane region" description="Helical" evidence="2">
    <location>
        <begin position="83"/>
        <end position="102"/>
    </location>
</feature>
<dbReference type="RefSeq" id="WP_165884640.1">
    <property type="nucleotide sequence ID" value="NZ_CP035810.1"/>
</dbReference>